<protein>
    <submittedName>
        <fullName evidence="5">Sterol desaturase family protein</fullName>
    </submittedName>
</protein>
<dbReference type="PANTHER" id="PTHR31899:SF9">
    <property type="entry name" value="BETA-CAROTENE 3-HYDROXYLASE 1, CHLOROPLASTIC"/>
    <property type="match status" value="1"/>
</dbReference>
<name>A0ABU3ZYM9_9SPHN</name>
<keyword evidence="3" id="KW-0560">Oxidoreductase</keyword>
<feature type="transmembrane region" description="Helical" evidence="4">
    <location>
        <begin position="77"/>
        <end position="95"/>
    </location>
</feature>
<evidence type="ECO:0000256" key="4">
    <source>
        <dbReference type="SAM" id="Phobius"/>
    </source>
</evidence>
<accession>A0ABU3ZYM9</accession>
<sequence>MSPLALLLIFVATIAAMEGFAYVMHRWVMHGPGWFLHASHHRPRTGHWEANDLYFVIFALPSILLLLGGVQWNWGAWATAVGAGIAAYGAIYLGFHDIIVHRRVGHRYVPRSRYMKRIVQAHRLHHAVETKEGTVSFGFLIAPRPEALKRELARRDRAGVRAPVTPAGRAPRH</sequence>
<gene>
    <name evidence="5" type="ORF">O0R41_13355</name>
</gene>
<organism evidence="5 6">
    <name type="scientific">Sphingobium naphthae</name>
    <dbReference type="NCBI Taxonomy" id="1886786"/>
    <lineage>
        <taxon>Bacteria</taxon>
        <taxon>Pseudomonadati</taxon>
        <taxon>Pseudomonadota</taxon>
        <taxon>Alphaproteobacteria</taxon>
        <taxon>Sphingomonadales</taxon>
        <taxon>Sphingomonadaceae</taxon>
        <taxon>Sphingobium</taxon>
    </lineage>
</organism>
<evidence type="ECO:0000256" key="1">
    <source>
        <dbReference type="ARBA" id="ARBA00009324"/>
    </source>
</evidence>
<evidence type="ECO:0000256" key="2">
    <source>
        <dbReference type="ARBA" id="ARBA00022746"/>
    </source>
</evidence>
<reference evidence="6" key="1">
    <citation type="journal article" date="2022" name="J Environ Chem Eng">
        <title>Biodegradation of petroleum oil using a constructed nonpathogenic and heavy metal-tolerant bacterial consortium isolated from marine sponges.</title>
        <authorList>
            <person name="Dechsakulwatana C."/>
            <person name="Rungsihiranrut A."/>
            <person name="Muangchinda C."/>
            <person name="Ningthoujam R."/>
            <person name="Klankeo P."/>
            <person name="Pinyakong O."/>
        </authorList>
    </citation>
    <scope>NUCLEOTIDE SEQUENCE [LARGE SCALE GENOMIC DNA]</scope>
    <source>
        <strain evidence="6">MO2-4</strain>
    </source>
</reference>
<evidence type="ECO:0000313" key="5">
    <source>
        <dbReference type="EMBL" id="MDV5824584.1"/>
    </source>
</evidence>
<dbReference type="InterPro" id="IPR045019">
    <property type="entry name" value="BETA-OHASE-like"/>
</dbReference>
<keyword evidence="2" id="KW-0125">Carotenoid biosynthesis</keyword>
<dbReference type="RefSeq" id="WP_228167139.1">
    <property type="nucleotide sequence ID" value="NZ_JAPTHD010000005.1"/>
</dbReference>
<evidence type="ECO:0000256" key="3">
    <source>
        <dbReference type="ARBA" id="ARBA00023002"/>
    </source>
</evidence>
<comment type="similarity">
    <text evidence="1">Belongs to the sterol desaturase family.</text>
</comment>
<comment type="caution">
    <text evidence="5">The sequence shown here is derived from an EMBL/GenBank/DDBJ whole genome shotgun (WGS) entry which is preliminary data.</text>
</comment>
<dbReference type="EMBL" id="JAPTHD010000005">
    <property type="protein sequence ID" value="MDV5824584.1"/>
    <property type="molecule type" value="Genomic_DNA"/>
</dbReference>
<keyword evidence="4" id="KW-1133">Transmembrane helix</keyword>
<keyword evidence="4" id="KW-0472">Membrane</keyword>
<keyword evidence="6" id="KW-1185">Reference proteome</keyword>
<dbReference type="PANTHER" id="PTHR31899">
    <property type="entry name" value="BETA-CAROTENE 3-HYDROXYLASE 1, CHLOROPLASTIC"/>
    <property type="match status" value="1"/>
</dbReference>
<proteinExistence type="inferred from homology"/>
<evidence type="ECO:0000313" key="6">
    <source>
        <dbReference type="Proteomes" id="UP001185984"/>
    </source>
</evidence>
<feature type="transmembrane region" description="Helical" evidence="4">
    <location>
        <begin position="53"/>
        <end position="70"/>
    </location>
</feature>
<keyword evidence="4" id="KW-0812">Transmembrane</keyword>
<dbReference type="Proteomes" id="UP001185984">
    <property type="component" value="Unassembled WGS sequence"/>
</dbReference>